<dbReference type="InterPro" id="IPR007422">
    <property type="entry name" value="Peptidase_Prp"/>
</dbReference>
<evidence type="ECO:0000256" key="6">
    <source>
        <dbReference type="ARBA" id="ARBA00044538"/>
    </source>
</evidence>
<keyword evidence="1" id="KW-0690">Ribosome biogenesis</keyword>
<dbReference type="PANTHER" id="PTHR39178">
    <property type="entry name" value="HYPOTHETICAL RIBOSOME-ASSOCIATED PROTEIN"/>
    <property type="match status" value="1"/>
</dbReference>
<name>A0AAI9NXK9_9FIRM</name>
<dbReference type="GO" id="GO:0006508">
    <property type="term" value="P:proteolysis"/>
    <property type="evidence" value="ECO:0007669"/>
    <property type="project" value="UniProtKB-KW"/>
</dbReference>
<keyword evidence="2" id="KW-0645">Protease</keyword>
<dbReference type="CDD" id="cd16332">
    <property type="entry name" value="Prp-like"/>
    <property type="match status" value="1"/>
</dbReference>
<evidence type="ECO:0000313" key="7">
    <source>
        <dbReference type="EMBL" id="GFO93140.1"/>
    </source>
</evidence>
<comment type="similarity">
    <text evidence="5">Belongs to the Prp family.</text>
</comment>
<dbReference type="SUPFAM" id="SSF118010">
    <property type="entry name" value="TM1457-like"/>
    <property type="match status" value="1"/>
</dbReference>
<evidence type="ECO:0000313" key="8">
    <source>
        <dbReference type="Proteomes" id="UP000660047"/>
    </source>
</evidence>
<dbReference type="AlphaFoldDB" id="A0AAI9NXK9"/>
<dbReference type="Pfam" id="PF04327">
    <property type="entry name" value="Peptidase_Prp"/>
    <property type="match status" value="1"/>
</dbReference>
<evidence type="ECO:0000256" key="1">
    <source>
        <dbReference type="ARBA" id="ARBA00022517"/>
    </source>
</evidence>
<proteinExistence type="inferred from homology"/>
<reference evidence="7" key="1">
    <citation type="submission" date="2020-06" db="EMBL/GenBank/DDBJ databases">
        <title>Characterization of fructooligosaccharide metabolism and fructooligosaccharide-degrading enzymes in human commensal butyrate producers.</title>
        <authorList>
            <person name="Tanno H."/>
            <person name="Fujii T."/>
            <person name="Hirano K."/>
            <person name="Maeno S."/>
            <person name="Tonozuka T."/>
            <person name="Sakamoto M."/>
            <person name="Ohkuma M."/>
            <person name="Tochio T."/>
            <person name="Endo A."/>
        </authorList>
    </citation>
    <scope>NUCLEOTIDE SEQUENCE</scope>
    <source>
        <strain evidence="7">JCM 31265</strain>
    </source>
</reference>
<dbReference type="InterPro" id="IPR036764">
    <property type="entry name" value="Peptidase_Prp_sf"/>
</dbReference>
<comment type="caution">
    <text evidence="7">The sequence shown here is derived from an EMBL/GenBank/DDBJ whole genome shotgun (WGS) entry which is preliminary data.</text>
</comment>
<dbReference type="Proteomes" id="UP000660047">
    <property type="component" value="Unassembled WGS sequence"/>
</dbReference>
<keyword evidence="4" id="KW-0788">Thiol protease</keyword>
<dbReference type="Gene3D" id="3.30.70.1490">
    <property type="entry name" value="Cysteine protease Prp"/>
    <property type="match status" value="1"/>
</dbReference>
<dbReference type="PANTHER" id="PTHR39178:SF1">
    <property type="entry name" value="RIBOSOMAL-PROCESSING CYSTEINE PROTEASE PRP"/>
    <property type="match status" value="1"/>
</dbReference>
<protein>
    <recommendedName>
        <fullName evidence="6">Ribosomal processing cysteine protease Prp</fullName>
    </recommendedName>
</protein>
<accession>A0AAI9NXK9</accession>
<evidence type="ECO:0000256" key="4">
    <source>
        <dbReference type="ARBA" id="ARBA00022807"/>
    </source>
</evidence>
<organism evidence="7 8">
    <name type="scientific">Coprococcus eutactus</name>
    <dbReference type="NCBI Taxonomy" id="33043"/>
    <lineage>
        <taxon>Bacteria</taxon>
        <taxon>Bacillati</taxon>
        <taxon>Bacillota</taxon>
        <taxon>Clostridia</taxon>
        <taxon>Lachnospirales</taxon>
        <taxon>Lachnospiraceae</taxon>
        <taxon>Coprococcus</taxon>
    </lineage>
</organism>
<dbReference type="GO" id="GO:0008234">
    <property type="term" value="F:cysteine-type peptidase activity"/>
    <property type="evidence" value="ECO:0007669"/>
    <property type="project" value="UniProtKB-KW"/>
</dbReference>
<dbReference type="EMBL" id="BLYL01000001">
    <property type="protein sequence ID" value="GFO93140.1"/>
    <property type="molecule type" value="Genomic_DNA"/>
</dbReference>
<dbReference type="RefSeq" id="WP_015534943.1">
    <property type="nucleotide sequence ID" value="NZ_BLYL01000001.1"/>
</dbReference>
<evidence type="ECO:0000256" key="3">
    <source>
        <dbReference type="ARBA" id="ARBA00022801"/>
    </source>
</evidence>
<evidence type="ECO:0000256" key="2">
    <source>
        <dbReference type="ARBA" id="ARBA00022670"/>
    </source>
</evidence>
<sequence>MIDVVIYQNSNSEYIGFKTDGHAEYDDPGQDIVCSAVSAITITILNSVEKLSDVNFTLDCDQESGHMDFIFTEEPDIKAQTLMQALVIGISGIEESYGDYICMTFKEV</sequence>
<evidence type="ECO:0000256" key="5">
    <source>
        <dbReference type="ARBA" id="ARBA00044503"/>
    </source>
</evidence>
<dbReference type="GO" id="GO:0042254">
    <property type="term" value="P:ribosome biogenesis"/>
    <property type="evidence" value="ECO:0007669"/>
    <property type="project" value="UniProtKB-KW"/>
</dbReference>
<gene>
    <name evidence="7" type="ORF">COEU31_01860</name>
</gene>
<keyword evidence="3" id="KW-0378">Hydrolase</keyword>